<evidence type="ECO:0000313" key="3">
    <source>
        <dbReference type="EMBL" id="PSK08467.1"/>
    </source>
</evidence>
<dbReference type="InterPro" id="IPR013216">
    <property type="entry name" value="Methyltransf_11"/>
</dbReference>
<sequence length="224" mass="25570">MSWDPVWEEVFTKQEWGKYPGEDTIRFIARNFYKAPQRNEVKILEVGCGPGANLWYIAREGFRVYGIDGSETAVKKAEERLNIECPQWQGEVRVGDFSKLPYPDQYFDAVIDNEAIYCNSFDDSVGIYQEISRVTKKGGKLFSRTFAAGCWGDGTGQKVGHNAYLVSEGPLYQKGYSRFTTLEEIPELISGFKISEIQLLSRKVIGEFSVERDIKEWIISGEKE</sequence>
<dbReference type="Gene3D" id="3.40.50.150">
    <property type="entry name" value="Vaccinia Virus protein VP39"/>
    <property type="match status" value="1"/>
</dbReference>
<evidence type="ECO:0000256" key="1">
    <source>
        <dbReference type="ARBA" id="ARBA00022679"/>
    </source>
</evidence>
<dbReference type="Proteomes" id="UP000241645">
    <property type="component" value="Unassembled WGS sequence"/>
</dbReference>
<keyword evidence="3" id="KW-0489">Methyltransferase</keyword>
<dbReference type="GeneID" id="95751911"/>
<evidence type="ECO:0000259" key="2">
    <source>
        <dbReference type="Pfam" id="PF08241"/>
    </source>
</evidence>
<dbReference type="CDD" id="cd02440">
    <property type="entry name" value="AdoMet_MTases"/>
    <property type="match status" value="1"/>
</dbReference>
<dbReference type="GO" id="GO:0008168">
    <property type="term" value="F:methyltransferase activity"/>
    <property type="evidence" value="ECO:0007669"/>
    <property type="project" value="UniProtKB-KW"/>
</dbReference>
<reference evidence="3 4" key="1">
    <citation type="submission" date="2018-03" db="EMBL/GenBank/DDBJ databases">
        <title>Brevisbacillus phylogenomics.</title>
        <authorList>
            <person name="Dunlap C."/>
        </authorList>
    </citation>
    <scope>NUCLEOTIDE SEQUENCE [LARGE SCALE GENOMIC DNA]</scope>
    <source>
        <strain evidence="3 4">NRRL B-41110</strain>
    </source>
</reference>
<name>A0ABX5FNJ3_9BACL</name>
<protein>
    <submittedName>
        <fullName evidence="3">Class I SAM-dependent methyltransferase</fullName>
    </submittedName>
</protein>
<dbReference type="RefSeq" id="WP_106835150.1">
    <property type="nucleotide sequence ID" value="NZ_JARMEW010000041.1"/>
</dbReference>
<dbReference type="EMBL" id="PXZO01000033">
    <property type="protein sequence ID" value="PSK08467.1"/>
    <property type="molecule type" value="Genomic_DNA"/>
</dbReference>
<dbReference type="PANTHER" id="PTHR44068">
    <property type="entry name" value="ZGC:194242"/>
    <property type="match status" value="1"/>
</dbReference>
<keyword evidence="1" id="KW-0808">Transferase</keyword>
<proteinExistence type="predicted"/>
<comment type="caution">
    <text evidence="3">The sequence shown here is derived from an EMBL/GenBank/DDBJ whole genome shotgun (WGS) entry which is preliminary data.</text>
</comment>
<dbReference type="SUPFAM" id="SSF53335">
    <property type="entry name" value="S-adenosyl-L-methionine-dependent methyltransferases"/>
    <property type="match status" value="1"/>
</dbReference>
<feature type="domain" description="Methyltransferase type 11" evidence="2">
    <location>
        <begin position="44"/>
        <end position="142"/>
    </location>
</feature>
<dbReference type="InterPro" id="IPR050447">
    <property type="entry name" value="Erg6_SMT_methyltransf"/>
</dbReference>
<dbReference type="InterPro" id="IPR029063">
    <property type="entry name" value="SAM-dependent_MTases_sf"/>
</dbReference>
<evidence type="ECO:0000313" key="4">
    <source>
        <dbReference type="Proteomes" id="UP000241645"/>
    </source>
</evidence>
<accession>A0ABX5FNJ3</accession>
<keyword evidence="4" id="KW-1185">Reference proteome</keyword>
<gene>
    <name evidence="3" type="ORF">C7R92_17605</name>
</gene>
<dbReference type="PANTHER" id="PTHR44068:SF11">
    <property type="entry name" value="GERANYL DIPHOSPHATE 2-C-METHYLTRANSFERASE"/>
    <property type="match status" value="1"/>
</dbReference>
<dbReference type="GO" id="GO:0032259">
    <property type="term" value="P:methylation"/>
    <property type="evidence" value="ECO:0007669"/>
    <property type="project" value="UniProtKB-KW"/>
</dbReference>
<dbReference type="Pfam" id="PF08241">
    <property type="entry name" value="Methyltransf_11"/>
    <property type="match status" value="1"/>
</dbReference>
<organism evidence="3 4">
    <name type="scientific">Brevibacillus porteri</name>
    <dbReference type="NCBI Taxonomy" id="2126350"/>
    <lineage>
        <taxon>Bacteria</taxon>
        <taxon>Bacillati</taxon>
        <taxon>Bacillota</taxon>
        <taxon>Bacilli</taxon>
        <taxon>Bacillales</taxon>
        <taxon>Paenibacillaceae</taxon>
        <taxon>Brevibacillus</taxon>
    </lineage>
</organism>